<dbReference type="GeneID" id="27677235"/>
<dbReference type="EMBL" id="JQFZ01000019">
    <property type="protein sequence ID" value="KGO62759.1"/>
    <property type="molecule type" value="Genomic_DNA"/>
</dbReference>
<evidence type="ECO:0000259" key="2">
    <source>
        <dbReference type="Pfam" id="PF03981"/>
    </source>
</evidence>
<gene>
    <name evidence="3" type="ORF">PEX2_045410</name>
</gene>
<dbReference type="InterPro" id="IPR021150">
    <property type="entry name" value="Ubiq_cyt_c_chap"/>
</dbReference>
<keyword evidence="4" id="KW-1185">Reference proteome</keyword>
<dbReference type="GO" id="GO:0034551">
    <property type="term" value="P:mitochondrial respiratory chain complex III assembly"/>
    <property type="evidence" value="ECO:0007669"/>
    <property type="project" value="TreeGrafter"/>
</dbReference>
<dbReference type="HOGENOM" id="CLU_053729_1_0_1"/>
<reference evidence="3 4" key="1">
    <citation type="journal article" date="2015" name="Mol. Plant Microbe Interact.">
        <title>Genome, transcriptome, and functional analyses of Penicillium expansum provide new insights into secondary metabolism and pathogenicity.</title>
        <authorList>
            <person name="Ballester A.R."/>
            <person name="Marcet-Houben M."/>
            <person name="Levin E."/>
            <person name="Sela N."/>
            <person name="Selma-Lazaro C."/>
            <person name="Carmona L."/>
            <person name="Wisniewski M."/>
            <person name="Droby S."/>
            <person name="Gonzalez-Candelas L."/>
            <person name="Gabaldon T."/>
        </authorList>
    </citation>
    <scope>NUCLEOTIDE SEQUENCE [LARGE SCALE GENOMIC DNA]</scope>
    <source>
        <strain evidence="3 4">MD-8</strain>
    </source>
</reference>
<dbReference type="GO" id="GO:0005739">
    <property type="term" value="C:mitochondrion"/>
    <property type="evidence" value="ECO:0007669"/>
    <property type="project" value="TreeGrafter"/>
</dbReference>
<dbReference type="PANTHER" id="PTHR12184">
    <property type="entry name" value="UBIQUINOL-CYTOCHROME C REDUCTASE COMPLEX ASSEMBLY FACTOR 1 FAMILY MEMBER"/>
    <property type="match status" value="1"/>
</dbReference>
<comment type="similarity">
    <text evidence="1">Belongs to the CBP3 family.</text>
</comment>
<dbReference type="Pfam" id="PF03981">
    <property type="entry name" value="Ubiq_cyt_C_chap"/>
    <property type="match status" value="1"/>
</dbReference>
<evidence type="ECO:0000313" key="4">
    <source>
        <dbReference type="Proteomes" id="UP000030143"/>
    </source>
</evidence>
<dbReference type="InterPro" id="IPR007129">
    <property type="entry name" value="Ubiqinol_cyt_c_chaperone_CPB3"/>
</dbReference>
<dbReference type="PANTHER" id="PTHR12184:SF1">
    <property type="entry name" value="UBIQUINOL-CYTOCHROME-C REDUCTASE COMPLEX ASSEMBLY FACTOR 1"/>
    <property type="match status" value="1"/>
</dbReference>
<evidence type="ECO:0000256" key="1">
    <source>
        <dbReference type="ARBA" id="ARBA00006407"/>
    </source>
</evidence>
<feature type="domain" description="Ubiquinol-cytochrome c chaperone" evidence="2">
    <location>
        <begin position="130"/>
        <end position="273"/>
    </location>
</feature>
<dbReference type="STRING" id="27334.A0A0A2K526"/>
<name>A0A0A2K526_PENEN</name>
<organism evidence="3 4">
    <name type="scientific">Penicillium expansum</name>
    <name type="common">Blue mold rot fungus</name>
    <dbReference type="NCBI Taxonomy" id="27334"/>
    <lineage>
        <taxon>Eukaryota</taxon>
        <taxon>Fungi</taxon>
        <taxon>Dikarya</taxon>
        <taxon>Ascomycota</taxon>
        <taxon>Pezizomycotina</taxon>
        <taxon>Eurotiomycetes</taxon>
        <taxon>Eurotiomycetidae</taxon>
        <taxon>Eurotiales</taxon>
        <taxon>Aspergillaceae</taxon>
        <taxon>Penicillium</taxon>
    </lineage>
</organism>
<dbReference type="RefSeq" id="XP_016603279.1">
    <property type="nucleotide sequence ID" value="XM_016741816.1"/>
</dbReference>
<evidence type="ECO:0000313" key="3">
    <source>
        <dbReference type="EMBL" id="KGO62759.1"/>
    </source>
</evidence>
<dbReference type="VEuPathDB" id="FungiDB:PEXP_046910"/>
<dbReference type="Proteomes" id="UP000030143">
    <property type="component" value="Unassembled WGS sequence"/>
</dbReference>
<comment type="caution">
    <text evidence="3">The sequence shown here is derived from an EMBL/GenBank/DDBJ whole genome shotgun (WGS) entry which is preliminary data.</text>
</comment>
<accession>A0A0A2K526</accession>
<dbReference type="AlphaFoldDB" id="A0A0A2K526"/>
<protein>
    <submittedName>
        <fullName evidence="3">Ubiquinol-cytochrome c chaperone, CBP3</fullName>
    </submittedName>
</protein>
<proteinExistence type="inferred from homology"/>
<sequence>MSSRRLSTLWAREIRGSQNLCLSRSASRNPITLVSASCTSTEQPLKSITTRSYSQSKVSDLAKNFSRRPGNAAETYVAYGMTQKLFEACSSQADYKIPQASQKGAEVPKTEAGEDLGVGEDELILSVTVELGLLPTFSTWSQVTFLHMYLLTVRLRALPHRDSVTTYSRHLIDHFSHEAEHRMDAYHDLGSRTIRNKYLKDLFIQWRGIIAAYDEGLAKGDAVLGAAVWRNLWKGSQTGPDGKEEIDWAKVAQVVAYMRRVLSDLSKKDEVDLVFALGRGDQKNTAIFEYSETDKKLVQANK</sequence>